<organism evidence="1 2">
    <name type="scientific">Enterococcus faecalis RP2S-4</name>
    <dbReference type="NCBI Taxonomy" id="1244145"/>
    <lineage>
        <taxon>Bacteria</taxon>
        <taxon>Bacillati</taxon>
        <taxon>Bacillota</taxon>
        <taxon>Bacilli</taxon>
        <taxon>Lactobacillales</taxon>
        <taxon>Enterococcaceae</taxon>
        <taxon>Enterococcus</taxon>
    </lineage>
</organism>
<sequence>MNELVYVKDNYNIISVCFIRNNQPYSCLYDWYLPYHYLDRVYINDDVKIKVSNKVQKVKIINLTYHPLAKDKYVSFPLVHSQPSWQVRRICEILNQEGIEYYRERCFKGLINIDGKPLHVDISFKKDNRWYLIEYHGVHHYFKLWSTLRRFNNIRRIMELKRNWSIRNKTPYLEIPFFRQNKIEELVKQFLSENIRREEYYRHD</sequence>
<gene>
    <name evidence="1" type="ORF">D358_00029</name>
</gene>
<comment type="caution">
    <text evidence="1">The sequence shown here is derived from an EMBL/GenBank/DDBJ whole genome shotgun (WGS) entry which is preliminary data.</text>
</comment>
<dbReference type="AlphaFoldDB" id="A0ABC9TPQ9"/>
<accession>A0ABC9TPQ9</accession>
<dbReference type="RefSeq" id="WP_016626865.1">
    <property type="nucleotide sequence ID" value="NZ_KE351797.1"/>
</dbReference>
<dbReference type="EMBL" id="ATIR01000002">
    <property type="protein sequence ID" value="EPI12553.1"/>
    <property type="molecule type" value="Genomic_DNA"/>
</dbReference>
<reference evidence="1 2" key="1">
    <citation type="submission" date="2013-06" db="EMBL/GenBank/DDBJ databases">
        <authorList>
            <person name="Weinstock G."/>
            <person name="Sodergren E."/>
            <person name="Lobos E.A."/>
            <person name="Fulton L."/>
            <person name="Fulton R."/>
            <person name="Courtney L."/>
            <person name="Fronick C."/>
            <person name="O'Laughlin M."/>
            <person name="Godfrey J."/>
            <person name="Wilson R.M."/>
            <person name="Miner T."/>
            <person name="Farmer C."/>
            <person name="Delehaunty K."/>
            <person name="Cordes M."/>
            <person name="Minx P."/>
            <person name="Tomlinson C."/>
            <person name="Chen J."/>
            <person name="Wollam A."/>
            <person name="Pepin K.H."/>
            <person name="Bhonagiri V."/>
            <person name="Zhang X."/>
            <person name="Warren W."/>
            <person name="Mitreva M."/>
            <person name="Mardis E.R."/>
            <person name="Wilson R.K."/>
        </authorList>
    </citation>
    <scope>NUCLEOTIDE SEQUENCE [LARGE SCALE GENOMIC DNA]</scope>
    <source>
        <strain evidence="1 2">RP2S-4</strain>
    </source>
</reference>
<dbReference type="Proteomes" id="UP000015750">
    <property type="component" value="Unassembled WGS sequence"/>
</dbReference>
<protein>
    <submittedName>
        <fullName evidence="1">Uncharacterized protein</fullName>
    </submittedName>
</protein>
<evidence type="ECO:0000313" key="2">
    <source>
        <dbReference type="Proteomes" id="UP000015750"/>
    </source>
</evidence>
<evidence type="ECO:0000313" key="1">
    <source>
        <dbReference type="EMBL" id="EPI12553.1"/>
    </source>
</evidence>
<proteinExistence type="predicted"/>
<name>A0ABC9TPQ9_ENTFL</name>